<accession>A0ABR1F803</accession>
<keyword evidence="2" id="KW-0813">Transport</keyword>
<sequence>MSSESTNMDTEKNASLDSSVGREEAASPEKTGPRTVDELNAMAAEMGIDQKKLMWKIDVRLVPMLCILYLWAFLDRVNISNAKLFSMTTDLDLTGNRFNTALTVFFVPYVLAEVPANLLMKKLKPHVWLSICMFFFGLTTCLMGLCQNFGSLIVCRLFLGFFEAGMFPGCFYLLAMWYVRAEAQKRYSFFFSSTTLAGAFGGLLASAIGLMDGKRGYHGWRWIFILEGIATCLIAVILYFYIVDFPEDAKFLTPTEQEFIKAKLAVDVGDSQLGRKTTIQDIGRVFKDYKIYLVGFMYFGLIVPSYGYAYFAPTIIKEFGYGNIQTQLHSVPPWVAACGLCMISAVMSDYLKHRYLFTVGLTLIAIVGFSMLLGVQDNVHAKYAALFLCASGLYSAMPIVVCWCTTNFAGHVRRGVGAGFQVGFGNIGGIIATFSFLAADAPKYVKGYSIGIGFAGLSIISCTLYYLAIRRENSRRDRGLDYDDFEKLGRDAKILAGDNSPDFRYAY</sequence>
<organism evidence="9 10">
    <name type="scientific">Myxozyma melibiosi</name>
    <dbReference type="NCBI Taxonomy" id="54550"/>
    <lineage>
        <taxon>Eukaryota</taxon>
        <taxon>Fungi</taxon>
        <taxon>Dikarya</taxon>
        <taxon>Ascomycota</taxon>
        <taxon>Saccharomycotina</taxon>
        <taxon>Lipomycetes</taxon>
        <taxon>Lipomycetales</taxon>
        <taxon>Lipomycetaceae</taxon>
        <taxon>Myxozyma</taxon>
    </lineage>
</organism>
<evidence type="ECO:0000256" key="5">
    <source>
        <dbReference type="ARBA" id="ARBA00023136"/>
    </source>
</evidence>
<dbReference type="Pfam" id="PF07690">
    <property type="entry name" value="MFS_1"/>
    <property type="match status" value="1"/>
</dbReference>
<comment type="subcellular location">
    <subcellularLocation>
        <location evidence="1">Membrane</location>
        <topology evidence="1">Multi-pass membrane protein</topology>
    </subcellularLocation>
</comment>
<comment type="caution">
    <text evidence="9">The sequence shown here is derived from an EMBL/GenBank/DDBJ whole genome shotgun (WGS) entry which is preliminary data.</text>
</comment>
<feature type="transmembrane region" description="Helical" evidence="7">
    <location>
        <begin position="355"/>
        <end position="375"/>
    </location>
</feature>
<keyword evidence="10" id="KW-1185">Reference proteome</keyword>
<keyword evidence="3 7" id="KW-0812">Transmembrane</keyword>
<feature type="transmembrane region" description="Helical" evidence="7">
    <location>
        <begin position="127"/>
        <end position="145"/>
    </location>
</feature>
<proteinExistence type="predicted"/>
<evidence type="ECO:0000313" key="10">
    <source>
        <dbReference type="Proteomes" id="UP001498771"/>
    </source>
</evidence>
<feature type="transmembrane region" description="Helical" evidence="7">
    <location>
        <begin position="331"/>
        <end position="348"/>
    </location>
</feature>
<evidence type="ECO:0000256" key="6">
    <source>
        <dbReference type="SAM" id="MobiDB-lite"/>
    </source>
</evidence>
<evidence type="ECO:0000256" key="3">
    <source>
        <dbReference type="ARBA" id="ARBA00022692"/>
    </source>
</evidence>
<dbReference type="Gene3D" id="1.20.1250.20">
    <property type="entry name" value="MFS general substrate transporter like domains"/>
    <property type="match status" value="2"/>
</dbReference>
<reference evidence="9 10" key="1">
    <citation type="submission" date="2024-03" db="EMBL/GenBank/DDBJ databases">
        <title>Genome-scale model development and genomic sequencing of the oleaginous clade Lipomyces.</title>
        <authorList>
            <consortium name="Lawrence Berkeley National Laboratory"/>
            <person name="Czajka J.J."/>
            <person name="Han Y."/>
            <person name="Kim J."/>
            <person name="Mondo S.J."/>
            <person name="Hofstad B.A."/>
            <person name="Robles A."/>
            <person name="Haridas S."/>
            <person name="Riley R."/>
            <person name="LaButti K."/>
            <person name="Pangilinan J."/>
            <person name="Andreopoulos W."/>
            <person name="Lipzen A."/>
            <person name="Yan J."/>
            <person name="Wang M."/>
            <person name="Ng V."/>
            <person name="Grigoriev I.V."/>
            <person name="Spatafora J.W."/>
            <person name="Magnuson J.K."/>
            <person name="Baker S.E."/>
            <person name="Pomraning K.R."/>
        </authorList>
    </citation>
    <scope>NUCLEOTIDE SEQUENCE [LARGE SCALE GENOMIC DNA]</scope>
    <source>
        <strain evidence="9 10">Phaff 52-87</strain>
    </source>
</reference>
<feature type="transmembrane region" description="Helical" evidence="7">
    <location>
        <begin position="99"/>
        <end position="120"/>
    </location>
</feature>
<feature type="transmembrane region" description="Helical" evidence="7">
    <location>
        <begin position="291"/>
        <end position="311"/>
    </location>
</feature>
<evidence type="ECO:0000256" key="2">
    <source>
        <dbReference type="ARBA" id="ARBA00022448"/>
    </source>
</evidence>
<feature type="transmembrane region" description="Helical" evidence="7">
    <location>
        <begin position="450"/>
        <end position="468"/>
    </location>
</feature>
<keyword evidence="4 7" id="KW-1133">Transmembrane helix</keyword>
<feature type="region of interest" description="Disordered" evidence="6">
    <location>
        <begin position="1"/>
        <end position="36"/>
    </location>
</feature>
<dbReference type="PROSITE" id="PS50850">
    <property type="entry name" value="MFS"/>
    <property type="match status" value="1"/>
</dbReference>
<feature type="transmembrane region" description="Helical" evidence="7">
    <location>
        <begin position="381"/>
        <end position="404"/>
    </location>
</feature>
<protein>
    <submittedName>
        <fullName evidence="9">MFS general substrate transporter</fullName>
    </submittedName>
</protein>
<evidence type="ECO:0000313" key="9">
    <source>
        <dbReference type="EMBL" id="KAK7205258.1"/>
    </source>
</evidence>
<dbReference type="InterPro" id="IPR011701">
    <property type="entry name" value="MFS"/>
</dbReference>
<keyword evidence="5 7" id="KW-0472">Membrane</keyword>
<evidence type="ECO:0000259" key="8">
    <source>
        <dbReference type="PROSITE" id="PS50850"/>
    </source>
</evidence>
<dbReference type="InterPro" id="IPR020846">
    <property type="entry name" value="MFS_dom"/>
</dbReference>
<evidence type="ECO:0000256" key="1">
    <source>
        <dbReference type="ARBA" id="ARBA00004141"/>
    </source>
</evidence>
<dbReference type="Proteomes" id="UP001498771">
    <property type="component" value="Unassembled WGS sequence"/>
</dbReference>
<dbReference type="EMBL" id="JBBJBU010000006">
    <property type="protein sequence ID" value="KAK7205258.1"/>
    <property type="molecule type" value="Genomic_DNA"/>
</dbReference>
<dbReference type="SUPFAM" id="SSF103473">
    <property type="entry name" value="MFS general substrate transporter"/>
    <property type="match status" value="1"/>
</dbReference>
<gene>
    <name evidence="9" type="ORF">BZA70DRAFT_177634</name>
</gene>
<dbReference type="RefSeq" id="XP_064768291.1">
    <property type="nucleotide sequence ID" value="XM_064909909.1"/>
</dbReference>
<evidence type="ECO:0000256" key="4">
    <source>
        <dbReference type="ARBA" id="ARBA00022989"/>
    </source>
</evidence>
<name>A0ABR1F803_9ASCO</name>
<feature type="transmembrane region" description="Helical" evidence="7">
    <location>
        <begin position="151"/>
        <end position="175"/>
    </location>
</feature>
<feature type="compositionally biased region" description="Basic and acidic residues" evidence="6">
    <location>
        <begin position="9"/>
        <end position="36"/>
    </location>
</feature>
<evidence type="ECO:0000256" key="7">
    <source>
        <dbReference type="SAM" id="Phobius"/>
    </source>
</evidence>
<feature type="transmembrane region" description="Helical" evidence="7">
    <location>
        <begin position="222"/>
        <end position="242"/>
    </location>
</feature>
<feature type="domain" description="Major facilitator superfamily (MFS) profile" evidence="8">
    <location>
        <begin position="61"/>
        <end position="473"/>
    </location>
</feature>
<dbReference type="PANTHER" id="PTHR43791:SF46">
    <property type="entry name" value="MAJOR FACILITATOR SUPERFAMILY (MFS) PROFILE DOMAIN-CONTAINING PROTEIN-RELATED"/>
    <property type="match status" value="1"/>
</dbReference>
<dbReference type="InterPro" id="IPR036259">
    <property type="entry name" value="MFS_trans_sf"/>
</dbReference>
<dbReference type="PANTHER" id="PTHR43791">
    <property type="entry name" value="PERMEASE-RELATED"/>
    <property type="match status" value="1"/>
</dbReference>
<feature type="transmembrane region" description="Helical" evidence="7">
    <location>
        <begin position="61"/>
        <end position="79"/>
    </location>
</feature>
<feature type="transmembrane region" description="Helical" evidence="7">
    <location>
        <begin position="416"/>
        <end position="438"/>
    </location>
</feature>
<dbReference type="GeneID" id="90035421"/>
<feature type="transmembrane region" description="Helical" evidence="7">
    <location>
        <begin position="187"/>
        <end position="210"/>
    </location>
</feature>